<sequence length="256" mass="27539">MSHNPPLKDWHGKTVWLVGASSGIGQATAHALHARGARVVVSARNAQALEDFVRGHAGALALPLDASDAAAVNMAAQTVLAQGPLDLLMYCAGYYRELRATEFDLAEMLKHQQVNYTGALYLLDAVLPALLQRGSGHISLVGSVAGYRGLPKSLAYGPTKAALINLAETLHVDLQPSGVGVSIVNPGFVETPLTAQNQFSMPALISPDKAATEILAGWARGEFEIHFPKRFTRWMKTLRVLPYALYFPAIRKFTGL</sequence>
<reference evidence="3" key="2">
    <citation type="submission" date="2020-09" db="EMBL/GenBank/DDBJ databases">
        <authorList>
            <person name="Sun Q."/>
            <person name="Zhou Y."/>
        </authorList>
    </citation>
    <scope>NUCLEOTIDE SEQUENCE</scope>
    <source>
        <strain evidence="3">CGMCC 1.15322</strain>
    </source>
</reference>
<dbReference type="PANTHER" id="PTHR44196:SF1">
    <property type="entry name" value="DEHYDROGENASE_REDUCTASE SDR FAMILY MEMBER 7B"/>
    <property type="match status" value="1"/>
</dbReference>
<dbReference type="Pfam" id="PF00106">
    <property type="entry name" value="adh_short"/>
    <property type="match status" value="1"/>
</dbReference>
<dbReference type="EMBL" id="BMIG01000002">
    <property type="protein sequence ID" value="GGA88160.1"/>
    <property type="molecule type" value="Genomic_DNA"/>
</dbReference>
<dbReference type="AlphaFoldDB" id="A0A916S7X8"/>
<dbReference type="GO" id="GO:0016491">
    <property type="term" value="F:oxidoreductase activity"/>
    <property type="evidence" value="ECO:0007669"/>
    <property type="project" value="UniProtKB-KW"/>
</dbReference>
<evidence type="ECO:0000256" key="2">
    <source>
        <dbReference type="ARBA" id="ARBA00023002"/>
    </source>
</evidence>
<organism evidence="3 4">
    <name type="scientific">Polaromonas eurypsychrophila</name>
    <dbReference type="NCBI Taxonomy" id="1614635"/>
    <lineage>
        <taxon>Bacteria</taxon>
        <taxon>Pseudomonadati</taxon>
        <taxon>Pseudomonadota</taxon>
        <taxon>Betaproteobacteria</taxon>
        <taxon>Burkholderiales</taxon>
        <taxon>Comamonadaceae</taxon>
        <taxon>Polaromonas</taxon>
    </lineage>
</organism>
<name>A0A916S7X8_9BURK</name>
<evidence type="ECO:0000313" key="4">
    <source>
        <dbReference type="Proteomes" id="UP000620596"/>
    </source>
</evidence>
<evidence type="ECO:0000256" key="1">
    <source>
        <dbReference type="ARBA" id="ARBA00006484"/>
    </source>
</evidence>
<dbReference type="GO" id="GO:0016020">
    <property type="term" value="C:membrane"/>
    <property type="evidence" value="ECO:0007669"/>
    <property type="project" value="TreeGrafter"/>
</dbReference>
<reference evidence="3" key="1">
    <citation type="journal article" date="2014" name="Int. J. Syst. Evol. Microbiol.">
        <title>Complete genome sequence of Corynebacterium casei LMG S-19264T (=DSM 44701T), isolated from a smear-ripened cheese.</title>
        <authorList>
            <consortium name="US DOE Joint Genome Institute (JGI-PGF)"/>
            <person name="Walter F."/>
            <person name="Albersmeier A."/>
            <person name="Kalinowski J."/>
            <person name="Ruckert C."/>
        </authorList>
    </citation>
    <scope>NUCLEOTIDE SEQUENCE</scope>
    <source>
        <strain evidence="3">CGMCC 1.15322</strain>
    </source>
</reference>
<keyword evidence="4" id="KW-1185">Reference proteome</keyword>
<evidence type="ECO:0000313" key="3">
    <source>
        <dbReference type="EMBL" id="GGA88160.1"/>
    </source>
</evidence>
<dbReference type="RefSeq" id="WP_188706477.1">
    <property type="nucleotide sequence ID" value="NZ_BMIG01000002.1"/>
</dbReference>
<dbReference type="PANTHER" id="PTHR44196">
    <property type="entry name" value="DEHYDROGENASE/REDUCTASE SDR FAMILY MEMBER 7B"/>
    <property type="match status" value="1"/>
</dbReference>
<dbReference type="Proteomes" id="UP000620596">
    <property type="component" value="Unassembled WGS sequence"/>
</dbReference>
<dbReference type="SUPFAM" id="SSF51735">
    <property type="entry name" value="NAD(P)-binding Rossmann-fold domains"/>
    <property type="match status" value="1"/>
</dbReference>
<dbReference type="InterPro" id="IPR036291">
    <property type="entry name" value="NAD(P)-bd_dom_sf"/>
</dbReference>
<dbReference type="Gene3D" id="3.40.50.720">
    <property type="entry name" value="NAD(P)-binding Rossmann-like Domain"/>
    <property type="match status" value="1"/>
</dbReference>
<comment type="caution">
    <text evidence="3">The sequence shown here is derived from an EMBL/GenBank/DDBJ whole genome shotgun (WGS) entry which is preliminary data.</text>
</comment>
<gene>
    <name evidence="3" type="ORF">GCM10011496_06090</name>
</gene>
<accession>A0A916S7X8</accession>
<keyword evidence="2" id="KW-0560">Oxidoreductase</keyword>
<protein>
    <submittedName>
        <fullName evidence="3">Oxidoreductase</fullName>
    </submittedName>
</protein>
<proteinExistence type="inferred from homology"/>
<dbReference type="InterPro" id="IPR002347">
    <property type="entry name" value="SDR_fam"/>
</dbReference>
<dbReference type="PRINTS" id="PR00081">
    <property type="entry name" value="GDHRDH"/>
</dbReference>
<comment type="similarity">
    <text evidence="1">Belongs to the short-chain dehydrogenases/reductases (SDR) family.</text>
</comment>